<feature type="compositionally biased region" description="Polar residues" evidence="3">
    <location>
        <begin position="17"/>
        <end position="41"/>
    </location>
</feature>
<dbReference type="CDD" id="cd06127">
    <property type="entry name" value="DEDDh"/>
    <property type="match status" value="1"/>
</dbReference>
<feature type="region of interest" description="Disordered" evidence="3">
    <location>
        <begin position="1"/>
        <end position="47"/>
    </location>
</feature>
<dbReference type="FunFam" id="3.30.420.10:FF:000045">
    <property type="entry name" value="3'-5' exonuclease DinG"/>
    <property type="match status" value="1"/>
</dbReference>
<dbReference type="PANTHER" id="PTHR30231">
    <property type="entry name" value="DNA POLYMERASE III SUBUNIT EPSILON"/>
    <property type="match status" value="1"/>
</dbReference>
<dbReference type="GO" id="GO:0003676">
    <property type="term" value="F:nucleic acid binding"/>
    <property type="evidence" value="ECO:0007669"/>
    <property type="project" value="InterPro"/>
</dbReference>
<dbReference type="Proteomes" id="UP000885680">
    <property type="component" value="Unassembled WGS sequence"/>
</dbReference>
<name>A0A9C9NDC6_9HYPH</name>
<gene>
    <name evidence="5" type="ORF">ENH89_03895</name>
</gene>
<evidence type="ECO:0000256" key="1">
    <source>
        <dbReference type="ARBA" id="ARBA00025483"/>
    </source>
</evidence>
<keyword evidence="5" id="KW-0378">Hydrolase</keyword>
<reference evidence="5" key="1">
    <citation type="journal article" date="2020" name="mSystems">
        <title>Genome- and Community-Level Interaction Insights into Carbon Utilization and Element Cycling Functions of Hydrothermarchaeota in Hydrothermal Sediment.</title>
        <authorList>
            <person name="Zhou Z."/>
            <person name="Liu Y."/>
            <person name="Xu W."/>
            <person name="Pan J."/>
            <person name="Luo Z.H."/>
            <person name="Li M."/>
        </authorList>
    </citation>
    <scope>NUCLEOTIDE SEQUENCE</scope>
    <source>
        <strain evidence="5">HyVt-347</strain>
    </source>
</reference>
<dbReference type="SUPFAM" id="SSF53098">
    <property type="entry name" value="Ribonuclease H-like"/>
    <property type="match status" value="1"/>
</dbReference>
<dbReference type="GO" id="GO:0005829">
    <property type="term" value="C:cytosol"/>
    <property type="evidence" value="ECO:0007669"/>
    <property type="project" value="TreeGrafter"/>
</dbReference>
<dbReference type="InterPro" id="IPR036397">
    <property type="entry name" value="RNaseH_sf"/>
</dbReference>
<protein>
    <submittedName>
        <fullName evidence="5">3'-5' exonuclease</fullName>
    </submittedName>
</protein>
<dbReference type="PANTHER" id="PTHR30231:SF37">
    <property type="entry name" value="EXODEOXYRIBONUCLEASE 10"/>
    <property type="match status" value="1"/>
</dbReference>
<dbReference type="GO" id="GO:0008408">
    <property type="term" value="F:3'-5' exonuclease activity"/>
    <property type="evidence" value="ECO:0007669"/>
    <property type="project" value="TreeGrafter"/>
</dbReference>
<evidence type="ECO:0000313" key="5">
    <source>
        <dbReference type="EMBL" id="HET99510.1"/>
    </source>
</evidence>
<dbReference type="InterPro" id="IPR012337">
    <property type="entry name" value="RNaseH-like_sf"/>
</dbReference>
<evidence type="ECO:0000313" key="6">
    <source>
        <dbReference type="Proteomes" id="UP000885680"/>
    </source>
</evidence>
<keyword evidence="5" id="KW-0269">Exonuclease</keyword>
<evidence type="ECO:0000256" key="3">
    <source>
        <dbReference type="SAM" id="MobiDB-lite"/>
    </source>
</evidence>
<comment type="caution">
    <text evidence="5">The sequence shown here is derived from an EMBL/GenBank/DDBJ whole genome shotgun (WGS) entry which is preliminary data.</text>
</comment>
<evidence type="ECO:0000259" key="4">
    <source>
        <dbReference type="SMART" id="SM00479"/>
    </source>
</evidence>
<comment type="function">
    <text evidence="1">DNA polymerase III is a complex, multichain enzyme responsible for most of the replicative synthesis in bacteria. The epsilon subunit contain the editing function and is a proofreading 3'-5' exonuclease.</text>
</comment>
<organism evidence="5 6">
    <name type="scientific">Aurantimonas coralicida</name>
    <dbReference type="NCBI Taxonomy" id="182270"/>
    <lineage>
        <taxon>Bacteria</taxon>
        <taxon>Pseudomonadati</taxon>
        <taxon>Pseudomonadota</taxon>
        <taxon>Alphaproteobacteria</taxon>
        <taxon>Hyphomicrobiales</taxon>
        <taxon>Aurantimonadaceae</taxon>
        <taxon>Aurantimonas</taxon>
    </lineage>
</organism>
<dbReference type="Pfam" id="PF00929">
    <property type="entry name" value="RNase_T"/>
    <property type="match status" value="1"/>
</dbReference>
<dbReference type="SMART" id="SM00479">
    <property type="entry name" value="EXOIII"/>
    <property type="match status" value="1"/>
</dbReference>
<dbReference type="Gene3D" id="3.30.420.10">
    <property type="entry name" value="Ribonuclease H-like superfamily/Ribonuclease H"/>
    <property type="match status" value="1"/>
</dbReference>
<dbReference type="NCBIfam" id="NF006615">
    <property type="entry name" value="PRK09182.1"/>
    <property type="match status" value="1"/>
</dbReference>
<evidence type="ECO:0000256" key="2">
    <source>
        <dbReference type="ARBA" id="ARBA00026073"/>
    </source>
</evidence>
<proteinExistence type="predicted"/>
<dbReference type="GO" id="GO:0045004">
    <property type="term" value="P:DNA replication proofreading"/>
    <property type="evidence" value="ECO:0007669"/>
    <property type="project" value="TreeGrafter"/>
</dbReference>
<dbReference type="AlphaFoldDB" id="A0A9C9NDC6"/>
<accession>A0A9C9NDC6</accession>
<dbReference type="EMBL" id="DRGN01000054">
    <property type="protein sequence ID" value="HET99510.1"/>
    <property type="molecule type" value="Genomic_DNA"/>
</dbReference>
<sequence length="341" mass="38443">MTKAAAPAQTDLFGTSYEPTPSSRRPVDSTTRPSAATSHTSGPVWPDDATMLRHLEDSGNYRVLRRLVPRPVVGRDKLVTIARAKDQKLGLIVDAETTGLDHRADEIIELGMVLFSYDDDGIGEVIDVFSALREPVQPISPEITRITGITAEMVLGQSIDPDAVARFIQPADCVIAHNAKFDRPFCERLAPRFDAKPWGCSVAEVNWADLGFEGWKLTYLVGQCGLFHNGHRAIDDCHALLEVLAYEAQPGEDAFRALIASMKQRRCRVWAHNSPFETKNILKARGYRWSDGSDGRLKSWWIEVDEDAFEEECRFLREEIYSSETTMHFEWLTAIERYRSI</sequence>
<feature type="domain" description="Exonuclease" evidence="4">
    <location>
        <begin position="91"/>
        <end position="253"/>
    </location>
</feature>
<dbReference type="InterPro" id="IPR013520">
    <property type="entry name" value="Ribonucl_H"/>
</dbReference>
<keyword evidence="5" id="KW-0540">Nuclease</keyword>
<comment type="subunit">
    <text evidence="2">DNA polymerase III contains a core (composed of alpha, epsilon and theta chains) that associates with a tau subunit. This core dimerizes to form the POLIII' complex. PolIII' associates with the gamma complex (composed of gamma, delta, delta', psi and chi chains) and with the beta chain to form the complete DNA polymerase III complex.</text>
</comment>